<accession>A0ABU0G4S6</accession>
<reference evidence="1 2" key="1">
    <citation type="submission" date="2023-07" db="EMBL/GenBank/DDBJ databases">
        <title>Genomic Encyclopedia of Type Strains, Phase IV (KMG-IV): sequencing the most valuable type-strain genomes for metagenomic binning, comparative biology and taxonomic classification.</title>
        <authorList>
            <person name="Goeker M."/>
        </authorList>
    </citation>
    <scope>NUCLEOTIDE SEQUENCE [LARGE SCALE GENOMIC DNA]</scope>
    <source>
        <strain evidence="1 2">DSM 1111</strain>
    </source>
</reference>
<comment type="caution">
    <text evidence="1">The sequence shown here is derived from an EMBL/GenBank/DDBJ whole genome shotgun (WGS) entry which is preliminary data.</text>
</comment>
<evidence type="ECO:0000313" key="1">
    <source>
        <dbReference type="EMBL" id="MDQ0420334.1"/>
    </source>
</evidence>
<dbReference type="Proteomes" id="UP001238496">
    <property type="component" value="Unassembled WGS sequence"/>
</dbReference>
<dbReference type="RefSeq" id="WP_307370805.1">
    <property type="nucleotide sequence ID" value="NZ_JAUSUW010000003.1"/>
</dbReference>
<name>A0ABU0G4S6_9HYPH</name>
<gene>
    <name evidence="1" type="ORF">J2045_001353</name>
</gene>
<keyword evidence="2" id="KW-1185">Reference proteome</keyword>
<sequence>MNKIVREHYPVENLPADLREGLGNGATVRVVIEIDDAKSDAAPKQRTVKETLERLEKLRQARAPDSDMAEAVTRIRTLRDEWEAE</sequence>
<evidence type="ECO:0000313" key="2">
    <source>
        <dbReference type="Proteomes" id="UP001238496"/>
    </source>
</evidence>
<proteinExistence type="predicted"/>
<evidence type="ECO:0008006" key="3">
    <source>
        <dbReference type="Google" id="ProtNLM"/>
    </source>
</evidence>
<dbReference type="EMBL" id="JAUSUW010000003">
    <property type="protein sequence ID" value="MDQ0420334.1"/>
    <property type="molecule type" value="Genomic_DNA"/>
</dbReference>
<organism evidence="1 2">
    <name type="scientific">Peteryoungia aggregata LMG 23059</name>
    <dbReference type="NCBI Taxonomy" id="1368425"/>
    <lineage>
        <taxon>Bacteria</taxon>
        <taxon>Pseudomonadati</taxon>
        <taxon>Pseudomonadota</taxon>
        <taxon>Alphaproteobacteria</taxon>
        <taxon>Hyphomicrobiales</taxon>
        <taxon>Rhizobiaceae</taxon>
        <taxon>Peteryoungia</taxon>
    </lineage>
</organism>
<protein>
    <recommendedName>
        <fullName evidence="3">DUF104 domain-containing protein</fullName>
    </recommendedName>
</protein>